<sequence>MKIKYFEINDDLIKNNLIEFANASKYLLYNENPALLEKLDIENDIFYFKTIPVKPKLNYGIGSGFFNQNNKKDGIWDEDG</sequence>
<dbReference type="EMBL" id="FUZE01000015">
    <property type="protein sequence ID" value="SKB93435.1"/>
    <property type="molecule type" value="Genomic_DNA"/>
</dbReference>
<reference evidence="1 2" key="1">
    <citation type="submission" date="2017-02" db="EMBL/GenBank/DDBJ databases">
        <authorList>
            <person name="Varghese N."/>
            <person name="Submissions S."/>
        </authorList>
    </citation>
    <scope>NUCLEOTIDE SEQUENCE [LARGE SCALE GENOMIC DNA]</scope>
    <source>
        <strain evidence="1 2">DSM 16775</strain>
    </source>
</reference>
<gene>
    <name evidence="1" type="ORF">SAMN05421800_1158</name>
</gene>
<name>A0ABY1LCI6_9FLAO</name>
<protein>
    <submittedName>
        <fullName evidence="1">Uncharacterized protein</fullName>
    </submittedName>
</protein>
<organism evidence="1 2">
    <name type="scientific">Chryseobacterium balustinum</name>
    <dbReference type="NCBI Taxonomy" id="246"/>
    <lineage>
        <taxon>Bacteria</taxon>
        <taxon>Pseudomonadati</taxon>
        <taxon>Bacteroidota</taxon>
        <taxon>Flavobacteriia</taxon>
        <taxon>Flavobacteriales</taxon>
        <taxon>Weeksellaceae</taxon>
        <taxon>Chryseobacterium group</taxon>
        <taxon>Chryseobacterium</taxon>
    </lineage>
</organism>
<evidence type="ECO:0000313" key="1">
    <source>
        <dbReference type="EMBL" id="SKB93435.1"/>
    </source>
</evidence>
<dbReference type="RefSeq" id="WP_079466044.1">
    <property type="nucleotide sequence ID" value="NZ_CP033935.1"/>
</dbReference>
<proteinExistence type="predicted"/>
<accession>A0ABY1LCI6</accession>
<comment type="caution">
    <text evidence="1">The sequence shown here is derived from an EMBL/GenBank/DDBJ whole genome shotgun (WGS) entry which is preliminary data.</text>
</comment>
<evidence type="ECO:0000313" key="2">
    <source>
        <dbReference type="Proteomes" id="UP000190669"/>
    </source>
</evidence>
<dbReference type="Proteomes" id="UP000190669">
    <property type="component" value="Unassembled WGS sequence"/>
</dbReference>
<keyword evidence="2" id="KW-1185">Reference proteome</keyword>